<keyword evidence="3" id="KW-1185">Reference proteome</keyword>
<accession>A0A934RY99</accession>
<dbReference type="RefSeq" id="WP_200355909.1">
    <property type="nucleotide sequence ID" value="NZ_JAENIL010000021.1"/>
</dbReference>
<gene>
    <name evidence="2" type="ORF">JIN87_12525</name>
</gene>
<organism evidence="2 3">
    <name type="scientific">Pelagicoccus mobilis</name>
    <dbReference type="NCBI Taxonomy" id="415221"/>
    <lineage>
        <taxon>Bacteria</taxon>
        <taxon>Pseudomonadati</taxon>
        <taxon>Verrucomicrobiota</taxon>
        <taxon>Opitutia</taxon>
        <taxon>Puniceicoccales</taxon>
        <taxon>Pelagicoccaceae</taxon>
        <taxon>Pelagicoccus</taxon>
    </lineage>
</organism>
<evidence type="ECO:0000313" key="2">
    <source>
        <dbReference type="EMBL" id="MBK1877695.1"/>
    </source>
</evidence>
<dbReference type="Gene3D" id="2.60.120.560">
    <property type="entry name" value="Exo-inulinase, domain 1"/>
    <property type="match status" value="1"/>
</dbReference>
<dbReference type="EMBL" id="JAENIL010000021">
    <property type="protein sequence ID" value="MBK1877695.1"/>
    <property type="molecule type" value="Genomic_DNA"/>
</dbReference>
<comment type="caution">
    <text evidence="2">The sequence shown here is derived from an EMBL/GenBank/DDBJ whole genome shotgun (WGS) entry which is preliminary data.</text>
</comment>
<feature type="domain" description="3-keto-alpha-glucoside-1,2-lyase/3-keto-2-hydroxy-glucal hydratase" evidence="1">
    <location>
        <begin position="38"/>
        <end position="225"/>
    </location>
</feature>
<evidence type="ECO:0000259" key="1">
    <source>
        <dbReference type="Pfam" id="PF06439"/>
    </source>
</evidence>
<dbReference type="InterPro" id="IPR010496">
    <property type="entry name" value="AL/BT2_dom"/>
</dbReference>
<dbReference type="GO" id="GO:0016787">
    <property type="term" value="F:hydrolase activity"/>
    <property type="evidence" value="ECO:0007669"/>
    <property type="project" value="InterPro"/>
</dbReference>
<dbReference type="Proteomes" id="UP000617628">
    <property type="component" value="Unassembled WGS sequence"/>
</dbReference>
<reference evidence="2" key="1">
    <citation type="submission" date="2021-01" db="EMBL/GenBank/DDBJ databases">
        <title>Modified the classification status of verrucomicrobia.</title>
        <authorList>
            <person name="Feng X."/>
        </authorList>
    </citation>
    <scope>NUCLEOTIDE SEQUENCE</scope>
    <source>
        <strain evidence="2">KCTC 13126</strain>
    </source>
</reference>
<name>A0A934RY99_9BACT</name>
<dbReference type="AlphaFoldDB" id="A0A934RY99"/>
<sequence length="227" mass="25899">MFYPRATCSIRKERDVLFFGTMLLALVTVPVAFAKKPWIDLLEGGNLDQWTQTANTPGEWVLEDGVVSRPAGKKCGSLTTKETFIDFELVFEWKISKDGNSGVFYRSAEGWSPEYQVLDDAKQVGKRDWNRSRAAGMFDLFGRSTDDSTKPVGEWNSAKIVAKGKRLQHWLNGVKVVDVEVGSPEWIKEFERSKFENLDTFGKIKGTIWLQDHGAPVWYRNIKIREL</sequence>
<proteinExistence type="predicted"/>
<protein>
    <submittedName>
        <fullName evidence="2">DUF1080 domain-containing protein</fullName>
    </submittedName>
</protein>
<evidence type="ECO:0000313" key="3">
    <source>
        <dbReference type="Proteomes" id="UP000617628"/>
    </source>
</evidence>
<dbReference type="Pfam" id="PF06439">
    <property type="entry name" value="3keto-disac_hyd"/>
    <property type="match status" value="1"/>
</dbReference>